<feature type="transmembrane region" description="Helical" evidence="1">
    <location>
        <begin position="171"/>
        <end position="190"/>
    </location>
</feature>
<evidence type="ECO:0000313" key="2">
    <source>
        <dbReference type="EMBL" id="MCM2677514.1"/>
    </source>
</evidence>
<keyword evidence="3" id="KW-1185">Reference proteome</keyword>
<comment type="caution">
    <text evidence="2">The sequence shown here is derived from an EMBL/GenBank/DDBJ whole genome shotgun (WGS) entry which is preliminary data.</text>
</comment>
<evidence type="ECO:0000313" key="3">
    <source>
        <dbReference type="Proteomes" id="UP001203665"/>
    </source>
</evidence>
<dbReference type="EMBL" id="JAMQJY010000004">
    <property type="protein sequence ID" value="MCM2677514.1"/>
    <property type="molecule type" value="Genomic_DNA"/>
</dbReference>
<evidence type="ECO:0000256" key="1">
    <source>
        <dbReference type="SAM" id="Phobius"/>
    </source>
</evidence>
<evidence type="ECO:0008006" key="4">
    <source>
        <dbReference type="Google" id="ProtNLM"/>
    </source>
</evidence>
<protein>
    <recommendedName>
        <fullName evidence="4">ABC-2 type transport system permease protein</fullName>
    </recommendedName>
</protein>
<keyword evidence="1" id="KW-1133">Transmembrane helix</keyword>
<organism evidence="2 3">
    <name type="scientific">Alkalicoccobacillus plakortidis</name>
    <dbReference type="NCBI Taxonomy" id="444060"/>
    <lineage>
        <taxon>Bacteria</taxon>
        <taxon>Bacillati</taxon>
        <taxon>Bacillota</taxon>
        <taxon>Bacilli</taxon>
        <taxon>Bacillales</taxon>
        <taxon>Bacillaceae</taxon>
        <taxon>Alkalicoccobacillus</taxon>
    </lineage>
</organism>
<name>A0ABT0XNM9_9BACI</name>
<dbReference type="Proteomes" id="UP001203665">
    <property type="component" value="Unassembled WGS sequence"/>
</dbReference>
<keyword evidence="1" id="KW-0812">Transmembrane</keyword>
<feature type="transmembrane region" description="Helical" evidence="1">
    <location>
        <begin position="48"/>
        <end position="68"/>
    </location>
</feature>
<reference evidence="2" key="1">
    <citation type="submission" date="2022-06" db="EMBL/GenBank/DDBJ databases">
        <title>Alkalicoccobacillus porphyridii sp. nov., isolated from a marine red alga, Porphyridium purpureum and reclassification of Shouchella plakortidis and Shouchella gibsonii as Alkalicoccobacillus plakortidis comb. nov. and Alkalicoccobacillus gibsonii comb. nov.</title>
        <authorList>
            <person name="Kim K.H."/>
            <person name="Lee J.K."/>
            <person name="Han D.M."/>
            <person name="Baek J.H."/>
            <person name="Jeon C.O."/>
        </authorList>
    </citation>
    <scope>NUCLEOTIDE SEQUENCE</scope>
    <source>
        <strain evidence="2">DSM 19153</strain>
    </source>
</reference>
<feature type="transmembrane region" description="Helical" evidence="1">
    <location>
        <begin position="89"/>
        <end position="115"/>
    </location>
</feature>
<feature type="transmembrane region" description="Helical" evidence="1">
    <location>
        <begin position="21"/>
        <end position="42"/>
    </location>
</feature>
<proteinExistence type="predicted"/>
<dbReference type="RefSeq" id="WP_251611318.1">
    <property type="nucleotide sequence ID" value="NZ_JAMQJY010000004.1"/>
</dbReference>
<feature type="transmembrane region" description="Helical" evidence="1">
    <location>
        <begin position="135"/>
        <end position="159"/>
    </location>
</feature>
<sequence length="238" mass="26251">MSSVYGINRLFYEDARWFIGKLLLMYITLPLAIAWTILAVSVDLGDTLTSIVGPAYFFFIPAYGILAFKGLLPIAMGIGSTRTQLLKTFYLIGTSAILAYILFLNVFQLVIASLYHRGIASSSILHPGLLHSQEYLFLPYLWIDLMFALAMFGGAFFIYCLTYRVGITQTLIATMVIGISAMFLYYSGMLEGPIEWLLSLDMSAIAIFTVAGVVGLSALLATYPLMKNASLLPKGKKE</sequence>
<gene>
    <name evidence="2" type="ORF">NDM98_20065</name>
</gene>
<keyword evidence="1" id="KW-0472">Membrane</keyword>
<accession>A0ABT0XNM9</accession>
<feature type="transmembrane region" description="Helical" evidence="1">
    <location>
        <begin position="202"/>
        <end position="226"/>
    </location>
</feature>